<keyword evidence="6" id="KW-1185">Reference proteome</keyword>
<feature type="domain" description="HTH gntR-type" evidence="4">
    <location>
        <begin position="10"/>
        <end position="77"/>
    </location>
</feature>
<evidence type="ECO:0000256" key="2">
    <source>
        <dbReference type="ARBA" id="ARBA00023125"/>
    </source>
</evidence>
<comment type="caution">
    <text evidence="5">The sequence shown here is derived from an EMBL/GenBank/DDBJ whole genome shotgun (WGS) entry which is preliminary data.</text>
</comment>
<sequence length="225" mass="26115">MSYPPQPASLSAGNAVYQLLKQQIVSLELPPGTALSEKEMSTAFQVSRTPVRESFVRLAQEGLLVVLPQRGTRVSLIDPELVEEARFMREQLERAVIRLACESFPDDKLEQLEDNLHRQHESIERHDGKEMFELDEAFHRILFEGCRKQGTWNVIQQMNAHLNRSRMLWLSLDPGWDSLARQHQEMVDAIRRKDSDYADNIMHEHLSLIISNLSVLQDRHPDYFK</sequence>
<dbReference type="GO" id="GO:0003700">
    <property type="term" value="F:DNA-binding transcription factor activity"/>
    <property type="evidence" value="ECO:0007669"/>
    <property type="project" value="InterPro"/>
</dbReference>
<dbReference type="GO" id="GO:0003677">
    <property type="term" value="F:DNA binding"/>
    <property type="evidence" value="ECO:0007669"/>
    <property type="project" value="UniProtKB-KW"/>
</dbReference>
<dbReference type="InterPro" id="IPR036388">
    <property type="entry name" value="WH-like_DNA-bd_sf"/>
</dbReference>
<name>A0A848M2R4_PAELE</name>
<dbReference type="Pfam" id="PF07729">
    <property type="entry name" value="FCD"/>
    <property type="match status" value="1"/>
</dbReference>
<dbReference type="SMART" id="SM00345">
    <property type="entry name" value="HTH_GNTR"/>
    <property type="match status" value="1"/>
</dbReference>
<dbReference type="CDD" id="cd07377">
    <property type="entry name" value="WHTH_GntR"/>
    <property type="match status" value="1"/>
</dbReference>
<accession>A0A848M2R4</accession>
<dbReference type="Pfam" id="PF00392">
    <property type="entry name" value="GntR"/>
    <property type="match status" value="1"/>
</dbReference>
<organism evidence="5 6">
    <name type="scientific">Paenibacillus lemnae</name>
    <dbReference type="NCBI Taxonomy" id="1330551"/>
    <lineage>
        <taxon>Bacteria</taxon>
        <taxon>Bacillati</taxon>
        <taxon>Bacillota</taxon>
        <taxon>Bacilli</taxon>
        <taxon>Bacillales</taxon>
        <taxon>Paenibacillaceae</taxon>
        <taxon>Paenibacillus</taxon>
    </lineage>
</organism>
<keyword evidence="1" id="KW-0805">Transcription regulation</keyword>
<reference evidence="5 6" key="1">
    <citation type="submission" date="2020-04" db="EMBL/GenBank/DDBJ databases">
        <title>Paenibacillus algicola sp. nov., a novel marine bacterium producing alginate lyase.</title>
        <authorList>
            <person name="Huang H."/>
        </authorList>
    </citation>
    <scope>NUCLEOTIDE SEQUENCE [LARGE SCALE GENOMIC DNA]</scope>
    <source>
        <strain evidence="5 6">L7-75</strain>
    </source>
</reference>
<dbReference type="PRINTS" id="PR00035">
    <property type="entry name" value="HTHGNTR"/>
</dbReference>
<keyword evidence="3" id="KW-0804">Transcription</keyword>
<dbReference type="InterPro" id="IPR008920">
    <property type="entry name" value="TF_FadR/GntR_C"/>
</dbReference>
<gene>
    <name evidence="5" type="ORF">HII30_01255</name>
</gene>
<protein>
    <submittedName>
        <fullName evidence="5">GntR family transcriptional regulator</fullName>
    </submittedName>
</protein>
<dbReference type="PANTHER" id="PTHR43537:SF6">
    <property type="entry name" value="HTH-TYPE TRANSCRIPTIONAL REPRESSOR RSPR"/>
    <property type="match status" value="1"/>
</dbReference>
<evidence type="ECO:0000256" key="3">
    <source>
        <dbReference type="ARBA" id="ARBA00023163"/>
    </source>
</evidence>
<dbReference type="SUPFAM" id="SSF48008">
    <property type="entry name" value="GntR ligand-binding domain-like"/>
    <property type="match status" value="1"/>
</dbReference>
<evidence type="ECO:0000313" key="5">
    <source>
        <dbReference type="EMBL" id="NMO94412.1"/>
    </source>
</evidence>
<dbReference type="EMBL" id="JABBPN010000001">
    <property type="protein sequence ID" value="NMO94412.1"/>
    <property type="molecule type" value="Genomic_DNA"/>
</dbReference>
<dbReference type="RefSeq" id="WP_169503105.1">
    <property type="nucleotide sequence ID" value="NZ_JABBPN010000001.1"/>
</dbReference>
<dbReference type="AlphaFoldDB" id="A0A848M2R4"/>
<dbReference type="Gene3D" id="1.10.10.10">
    <property type="entry name" value="Winged helix-like DNA-binding domain superfamily/Winged helix DNA-binding domain"/>
    <property type="match status" value="1"/>
</dbReference>
<evidence type="ECO:0000256" key="1">
    <source>
        <dbReference type="ARBA" id="ARBA00023015"/>
    </source>
</evidence>
<dbReference type="InterPro" id="IPR036390">
    <property type="entry name" value="WH_DNA-bd_sf"/>
</dbReference>
<dbReference type="SUPFAM" id="SSF46785">
    <property type="entry name" value="Winged helix' DNA-binding domain"/>
    <property type="match status" value="1"/>
</dbReference>
<evidence type="ECO:0000313" key="6">
    <source>
        <dbReference type="Proteomes" id="UP000565468"/>
    </source>
</evidence>
<dbReference type="Gene3D" id="1.20.120.530">
    <property type="entry name" value="GntR ligand-binding domain-like"/>
    <property type="match status" value="1"/>
</dbReference>
<dbReference type="SMART" id="SM00895">
    <property type="entry name" value="FCD"/>
    <property type="match status" value="1"/>
</dbReference>
<dbReference type="PROSITE" id="PS50949">
    <property type="entry name" value="HTH_GNTR"/>
    <property type="match status" value="1"/>
</dbReference>
<proteinExistence type="predicted"/>
<dbReference type="Proteomes" id="UP000565468">
    <property type="component" value="Unassembled WGS sequence"/>
</dbReference>
<dbReference type="InterPro" id="IPR000524">
    <property type="entry name" value="Tscrpt_reg_HTH_GntR"/>
</dbReference>
<keyword evidence="2" id="KW-0238">DNA-binding</keyword>
<dbReference type="InterPro" id="IPR011711">
    <property type="entry name" value="GntR_C"/>
</dbReference>
<evidence type="ECO:0000259" key="4">
    <source>
        <dbReference type="PROSITE" id="PS50949"/>
    </source>
</evidence>
<dbReference type="PANTHER" id="PTHR43537">
    <property type="entry name" value="TRANSCRIPTIONAL REGULATOR, GNTR FAMILY"/>
    <property type="match status" value="1"/>
</dbReference>